<evidence type="ECO:0000313" key="6">
    <source>
        <dbReference type="EMBL" id="OPC84049.1"/>
    </source>
</evidence>
<comment type="caution">
    <text evidence="6">The sequence shown here is derived from an EMBL/GenBank/DDBJ whole genome shotgun (WGS) entry which is preliminary data.</text>
</comment>
<evidence type="ECO:0000256" key="4">
    <source>
        <dbReference type="ARBA" id="ARBA00022679"/>
    </source>
</evidence>
<organism evidence="6 7">
    <name type="scientific">Embleya scabrispora</name>
    <dbReference type="NCBI Taxonomy" id="159449"/>
    <lineage>
        <taxon>Bacteria</taxon>
        <taxon>Bacillati</taxon>
        <taxon>Actinomycetota</taxon>
        <taxon>Actinomycetes</taxon>
        <taxon>Kitasatosporales</taxon>
        <taxon>Streptomycetaceae</taxon>
        <taxon>Embleya</taxon>
    </lineage>
</organism>
<dbReference type="STRING" id="159449.B4N89_26750"/>
<keyword evidence="4 6" id="KW-0808">Transferase</keyword>
<accession>A0A1T3P4M2</accession>
<comment type="similarity">
    <text evidence="2">Belongs to the glycosyltransferase 2 family.</text>
</comment>
<dbReference type="InterPro" id="IPR027791">
    <property type="entry name" value="Galactosyl_T_C"/>
</dbReference>
<protein>
    <submittedName>
        <fullName evidence="6">Sugar transferase</fullName>
    </submittedName>
</protein>
<dbReference type="GO" id="GO:0016757">
    <property type="term" value="F:glycosyltransferase activity"/>
    <property type="evidence" value="ECO:0007669"/>
    <property type="project" value="UniProtKB-KW"/>
</dbReference>
<dbReference type="RefSeq" id="WP_078978343.1">
    <property type="nucleotide sequence ID" value="NZ_MWQN01000001.1"/>
</dbReference>
<evidence type="ECO:0000256" key="3">
    <source>
        <dbReference type="ARBA" id="ARBA00022676"/>
    </source>
</evidence>
<evidence type="ECO:0000259" key="5">
    <source>
        <dbReference type="Pfam" id="PF02709"/>
    </source>
</evidence>
<reference evidence="6 7" key="1">
    <citation type="submission" date="2017-03" db="EMBL/GenBank/DDBJ databases">
        <title>Draft genome sequence of Streptomyces scabrisporus NF3, endophyte isolated from Amphipterygium adstringens.</title>
        <authorList>
            <person name="Vazquez M."/>
            <person name="Ceapa C.D."/>
            <person name="Rodriguez Luna D."/>
            <person name="Sanchez Esquivel S."/>
        </authorList>
    </citation>
    <scope>NUCLEOTIDE SEQUENCE [LARGE SCALE GENOMIC DNA]</scope>
    <source>
        <strain evidence="6 7">NF3</strain>
    </source>
</reference>
<proteinExistence type="inferred from homology"/>
<gene>
    <name evidence="6" type="ORF">B4N89_26750</name>
</gene>
<evidence type="ECO:0000256" key="2">
    <source>
        <dbReference type="ARBA" id="ARBA00006739"/>
    </source>
</evidence>
<name>A0A1T3P4M2_9ACTN</name>
<dbReference type="Proteomes" id="UP000190037">
    <property type="component" value="Unassembled WGS sequence"/>
</dbReference>
<dbReference type="Gene3D" id="3.90.550.10">
    <property type="entry name" value="Spore Coat Polysaccharide Biosynthesis Protein SpsA, Chain A"/>
    <property type="match status" value="1"/>
</dbReference>
<sequence length="289" mass="31210">MRVAVITLVAGRDRHLRLQQRGLAAGSRVPDHYVVVTMDDPAADRPILPPPPAADVVAVPVEGTALPLARARNVGARRALAGGADVLIFLDVDCVPGPRTVDRYARTAVDGMVLSGAVTYLPPPPPAGYVLADLASSAEPHPARPDPADDQVLGGGDPNLFWSLSFALTPATWTRVGGFCEEYEGYGGEDTDFGYACARAGVELGWLGGAPVYHQWHPVSRPPVEHIDDILRNGALFRRRWGMWPMRGWLAEFAAMGLVHHDEATDTWRRHTGRGTSTRGARYRFDGPG</sequence>
<keyword evidence="7" id="KW-1185">Reference proteome</keyword>
<evidence type="ECO:0000256" key="1">
    <source>
        <dbReference type="ARBA" id="ARBA00004776"/>
    </source>
</evidence>
<dbReference type="InterPro" id="IPR029044">
    <property type="entry name" value="Nucleotide-diphossugar_trans"/>
</dbReference>
<keyword evidence="3" id="KW-0328">Glycosyltransferase</keyword>
<feature type="domain" description="Galactosyltransferase C-terminal" evidence="5">
    <location>
        <begin position="165"/>
        <end position="204"/>
    </location>
</feature>
<evidence type="ECO:0000313" key="7">
    <source>
        <dbReference type="Proteomes" id="UP000190037"/>
    </source>
</evidence>
<dbReference type="Pfam" id="PF02709">
    <property type="entry name" value="Glyco_transf_7C"/>
    <property type="match status" value="1"/>
</dbReference>
<dbReference type="SUPFAM" id="SSF53448">
    <property type="entry name" value="Nucleotide-diphospho-sugar transferases"/>
    <property type="match status" value="1"/>
</dbReference>
<dbReference type="PANTHER" id="PTHR43179">
    <property type="entry name" value="RHAMNOSYLTRANSFERASE WBBL"/>
    <property type="match status" value="1"/>
</dbReference>
<comment type="pathway">
    <text evidence="1">Cell wall biogenesis; cell wall polysaccharide biosynthesis.</text>
</comment>
<dbReference type="EMBL" id="MWQN01000001">
    <property type="protein sequence ID" value="OPC84049.1"/>
    <property type="molecule type" value="Genomic_DNA"/>
</dbReference>
<dbReference type="OrthoDB" id="6653642at2"/>
<dbReference type="AlphaFoldDB" id="A0A1T3P4M2"/>
<dbReference type="PANTHER" id="PTHR43179:SF12">
    <property type="entry name" value="GALACTOFURANOSYLTRANSFERASE GLFT2"/>
    <property type="match status" value="1"/>
</dbReference>